<name>B9ECD2_MACCJ</name>
<dbReference type="Proteomes" id="UP000001383">
    <property type="component" value="Plasmid pMCCL2"/>
</dbReference>
<keyword evidence="1" id="KW-0614">Plasmid</keyword>
<organism evidence="1 2">
    <name type="scientific">Macrococcus caseolyticus (strain JCSC5402)</name>
    <name type="common">Macrococcoides caseolyticum</name>
    <dbReference type="NCBI Taxonomy" id="458233"/>
    <lineage>
        <taxon>Bacteria</taxon>
        <taxon>Bacillati</taxon>
        <taxon>Bacillota</taxon>
        <taxon>Bacilli</taxon>
        <taxon>Bacillales</taxon>
        <taxon>Staphylococcaceae</taxon>
        <taxon>Macrococcoides</taxon>
    </lineage>
</organism>
<dbReference type="KEGG" id="mcl:MCCL_plsB0062"/>
<accession>B9ECD2</accession>
<dbReference type="HOGENOM" id="CLU_2302469_0_0_9"/>
<reference evidence="1 2" key="1">
    <citation type="journal article" date="2009" name="J. Bacteriol.">
        <title>Complete genome sequence of Macrococcus caseolyticus strain JCSCS5402, reflecting the ancestral genome of the human-pathogenic staphylococci.</title>
        <authorList>
            <person name="Baba T."/>
            <person name="Kuwahara-Arai K."/>
            <person name="Uchiyama I."/>
            <person name="Takeuchi F."/>
            <person name="Ito T."/>
            <person name="Hiramatsu K."/>
        </authorList>
    </citation>
    <scope>NUCLEOTIDE SEQUENCE [LARGE SCALE GENOMIC DNA]</scope>
    <source>
        <strain evidence="1 2">JCSC5402</strain>
        <plasmid evidence="1 2">pMCCL2</plasmid>
    </source>
</reference>
<dbReference type="EMBL" id="AP009486">
    <property type="protein sequence ID" value="BAH18740.1"/>
    <property type="molecule type" value="Genomic_DNA"/>
</dbReference>
<evidence type="ECO:0000313" key="2">
    <source>
        <dbReference type="Proteomes" id="UP000001383"/>
    </source>
</evidence>
<geneLocation type="plasmid" evidence="1 2">
    <name>pMCCL2</name>
</geneLocation>
<gene>
    <name evidence="1" type="ordered locus">MCCL_plsB0062</name>
</gene>
<protein>
    <submittedName>
        <fullName evidence="1">Uncharacterized protein</fullName>
    </submittedName>
</protein>
<proteinExistence type="predicted"/>
<evidence type="ECO:0000313" key="1">
    <source>
        <dbReference type="EMBL" id="BAH18740.1"/>
    </source>
</evidence>
<sequence length="100" mass="12046">MILKPSFLLGGEIIGMKQEVVTNIDLEERFKNIRINKMFTDKMAVSMTTWNRFDIVMVCHRNRKDIHIVVDQMYKRHTYKRSDYANYLWNKSGFNNKKKI</sequence>
<dbReference type="AlphaFoldDB" id="B9ECD2"/>